<dbReference type="OrthoDB" id="3552963at2759"/>
<feature type="compositionally biased region" description="Basic and acidic residues" evidence="1">
    <location>
        <begin position="112"/>
        <end position="127"/>
    </location>
</feature>
<feature type="compositionally biased region" description="Basic and acidic residues" evidence="1">
    <location>
        <begin position="13"/>
        <end position="32"/>
    </location>
</feature>
<dbReference type="Proteomes" id="UP000177798">
    <property type="component" value="Chromosome 2"/>
</dbReference>
<protein>
    <submittedName>
        <fullName evidence="2">Uncharacterized protein</fullName>
    </submittedName>
</protein>
<gene>
    <name evidence="2" type="ORF">sscle_02g018720</name>
</gene>
<feature type="compositionally biased region" description="Basic residues" evidence="1">
    <location>
        <begin position="1"/>
        <end position="12"/>
    </location>
</feature>
<feature type="region of interest" description="Disordered" evidence="1">
    <location>
        <begin position="1"/>
        <end position="33"/>
    </location>
</feature>
<evidence type="ECO:0000313" key="2">
    <source>
        <dbReference type="EMBL" id="APA07102.1"/>
    </source>
</evidence>
<evidence type="ECO:0000256" key="1">
    <source>
        <dbReference type="SAM" id="MobiDB-lite"/>
    </source>
</evidence>
<dbReference type="VEuPathDB" id="FungiDB:sscle_02g018720"/>
<dbReference type="RefSeq" id="XP_001594383.1">
    <property type="nucleotide sequence ID" value="XM_001594333.1"/>
</dbReference>
<dbReference type="AlphaFoldDB" id="A0A1D9PX15"/>
<reference evidence="3" key="1">
    <citation type="journal article" date="2017" name="Genome Biol. Evol.">
        <title>The complete genome sequence of the phytopathogenic fungus Sclerotinia sclerotiorum reveals insights into the genome architecture of broad host range pathogens.</title>
        <authorList>
            <person name="Derbyshire M."/>
            <person name="Denton-Giles M."/>
            <person name="Hegedus D."/>
            <person name="Seifbarghy S."/>
            <person name="Rollins J."/>
            <person name="van Kan J."/>
            <person name="Seidl M.F."/>
            <person name="Faino L."/>
            <person name="Mbengue M."/>
            <person name="Navaud O."/>
            <person name="Raffaele S."/>
            <person name="Hammond-Kosack K."/>
            <person name="Heard S."/>
            <person name="Oliver R."/>
        </authorList>
    </citation>
    <scope>NUCLEOTIDE SEQUENCE [LARGE SCALE GENOMIC DNA]</scope>
    <source>
        <strain evidence="3">ATCC 18683 / 1980 / Ss-1</strain>
    </source>
</reference>
<feature type="compositionally biased region" description="Low complexity" evidence="1">
    <location>
        <begin position="66"/>
        <end position="80"/>
    </location>
</feature>
<feature type="region of interest" description="Disordered" evidence="1">
    <location>
        <begin position="56"/>
        <end position="127"/>
    </location>
</feature>
<feature type="compositionally biased region" description="Polar residues" evidence="1">
    <location>
        <begin position="56"/>
        <end position="65"/>
    </location>
</feature>
<evidence type="ECO:0000313" key="3">
    <source>
        <dbReference type="Proteomes" id="UP000177798"/>
    </source>
</evidence>
<feature type="compositionally biased region" description="Polar residues" evidence="1">
    <location>
        <begin position="99"/>
        <end position="110"/>
    </location>
</feature>
<accession>A0A1D9PX15</accession>
<dbReference type="EMBL" id="CP017815">
    <property type="protein sequence ID" value="APA07102.1"/>
    <property type="molecule type" value="Genomic_DNA"/>
</dbReference>
<organism evidence="2 3">
    <name type="scientific">Sclerotinia sclerotiorum (strain ATCC 18683 / 1980 / Ss-1)</name>
    <name type="common">White mold</name>
    <name type="synonym">Whetzelinia sclerotiorum</name>
    <dbReference type="NCBI Taxonomy" id="665079"/>
    <lineage>
        <taxon>Eukaryota</taxon>
        <taxon>Fungi</taxon>
        <taxon>Dikarya</taxon>
        <taxon>Ascomycota</taxon>
        <taxon>Pezizomycotina</taxon>
        <taxon>Leotiomycetes</taxon>
        <taxon>Helotiales</taxon>
        <taxon>Sclerotiniaceae</taxon>
        <taxon>Sclerotinia</taxon>
    </lineage>
</organism>
<dbReference type="KEGG" id="ssl:SS1G_04190"/>
<proteinExistence type="predicted"/>
<sequence>MAKKKSSKKAASKARECCHEKKESPSDRRGINEEFTIIGDADIQNALSNLTLQSGVPVADSSNHATSQAESSQSSSNTANKMGVQENNPTAASPGATEAKQNPNHSTRSQTKQKEKENPKTHPHEETTPEFLNALNALIAIKLQSEIQTRLENSIKELNEVIKVTTDANIPTFNFQGTPTSRSSVQQLEKEFHLDELRVICREYKEASEKSIAEIHRRNQEVLLKFGKWRNERIMQGVFVVVD</sequence>
<name>A0A1D9PX15_SCLS1</name>